<dbReference type="AlphaFoldDB" id="A0A2M4CE42"/>
<protein>
    <submittedName>
        <fullName evidence="1">Putative secreted protein</fullName>
    </submittedName>
</protein>
<proteinExistence type="predicted"/>
<dbReference type="EMBL" id="GGFJ01014449">
    <property type="protein sequence ID" value="MBW63590.1"/>
    <property type="molecule type" value="Transcribed_RNA"/>
</dbReference>
<name>A0A2M4CE42_9DIPT</name>
<organism evidence="1">
    <name type="scientific">Anopheles marajoara</name>
    <dbReference type="NCBI Taxonomy" id="58244"/>
    <lineage>
        <taxon>Eukaryota</taxon>
        <taxon>Metazoa</taxon>
        <taxon>Ecdysozoa</taxon>
        <taxon>Arthropoda</taxon>
        <taxon>Hexapoda</taxon>
        <taxon>Insecta</taxon>
        <taxon>Pterygota</taxon>
        <taxon>Neoptera</taxon>
        <taxon>Endopterygota</taxon>
        <taxon>Diptera</taxon>
        <taxon>Nematocera</taxon>
        <taxon>Culicoidea</taxon>
        <taxon>Culicidae</taxon>
        <taxon>Anophelinae</taxon>
        <taxon>Anopheles</taxon>
    </lineage>
</organism>
<reference evidence="1" key="1">
    <citation type="submission" date="2018-01" db="EMBL/GenBank/DDBJ databases">
        <title>An insight into the sialome of Amazonian anophelines.</title>
        <authorList>
            <person name="Ribeiro J.M."/>
            <person name="Scarpassa V."/>
            <person name="Calvo E."/>
        </authorList>
    </citation>
    <scope>NUCLEOTIDE SEQUENCE</scope>
    <source>
        <tissue evidence="1">Salivary glands</tissue>
    </source>
</reference>
<sequence>MGEPTITHKIYLFIIRLHHAALLHCCCSLRETIERLAFDPTRRDKPRTTILAARKRHHINLFIKSTRTSA</sequence>
<accession>A0A2M4CE42</accession>
<evidence type="ECO:0000313" key="1">
    <source>
        <dbReference type="EMBL" id="MBW63590.1"/>
    </source>
</evidence>